<gene>
    <name evidence="2" type="ORF">LSAT_V11C200054810</name>
</gene>
<protein>
    <recommendedName>
        <fullName evidence="1">F-box domain-containing protein</fullName>
    </recommendedName>
</protein>
<dbReference type="SUPFAM" id="SSF81383">
    <property type="entry name" value="F-box domain"/>
    <property type="match status" value="1"/>
</dbReference>
<dbReference type="CDD" id="cd22157">
    <property type="entry name" value="F-box_AtFBW1-like"/>
    <property type="match status" value="1"/>
</dbReference>
<dbReference type="PANTHER" id="PTHR31672">
    <property type="entry name" value="BNACNNG10540D PROTEIN"/>
    <property type="match status" value="1"/>
</dbReference>
<dbReference type="Gramene" id="rna-gnl|WGS:NBSK|LSAT_2X10380_mrna">
    <property type="protein sequence ID" value="cds-PLY68587.1"/>
    <property type="gene ID" value="gene-LSAT_2X10380"/>
</dbReference>
<dbReference type="PROSITE" id="PS50181">
    <property type="entry name" value="FBOX"/>
    <property type="match status" value="1"/>
</dbReference>
<dbReference type="EMBL" id="NBSK02000002">
    <property type="protein sequence ID" value="KAJ0220973.1"/>
    <property type="molecule type" value="Genomic_DNA"/>
</dbReference>
<evidence type="ECO:0000313" key="3">
    <source>
        <dbReference type="Proteomes" id="UP000235145"/>
    </source>
</evidence>
<proteinExistence type="predicted"/>
<dbReference type="Gene3D" id="1.20.1280.50">
    <property type="match status" value="1"/>
</dbReference>
<dbReference type="InterPro" id="IPR036047">
    <property type="entry name" value="F-box-like_dom_sf"/>
</dbReference>
<dbReference type="OrthoDB" id="5314306at2759"/>
<comment type="caution">
    <text evidence="2">The sequence shown here is derived from an EMBL/GenBank/DDBJ whole genome shotgun (WGS) entry which is preliminary data.</text>
</comment>
<dbReference type="SMART" id="SM00256">
    <property type="entry name" value="FBOX"/>
    <property type="match status" value="1"/>
</dbReference>
<dbReference type="InterPro" id="IPR001810">
    <property type="entry name" value="F-box_dom"/>
</dbReference>
<dbReference type="Pfam" id="PF00646">
    <property type="entry name" value="F-box"/>
    <property type="match status" value="1"/>
</dbReference>
<dbReference type="InterPro" id="IPR050796">
    <property type="entry name" value="SCF_F-box_component"/>
</dbReference>
<dbReference type="PANTHER" id="PTHR31672:SF10">
    <property type="entry name" value="F-BOX DOMAIN-CONTAINING PROTEIN"/>
    <property type="match status" value="1"/>
</dbReference>
<accession>A0A9R1WET4</accession>
<dbReference type="Pfam" id="PF08268">
    <property type="entry name" value="FBA_3"/>
    <property type="match status" value="1"/>
</dbReference>
<dbReference type="Proteomes" id="UP000235145">
    <property type="component" value="Unassembled WGS sequence"/>
</dbReference>
<dbReference type="NCBIfam" id="TIGR01640">
    <property type="entry name" value="F_box_assoc_1"/>
    <property type="match status" value="1"/>
</dbReference>
<organism evidence="2 3">
    <name type="scientific">Lactuca sativa</name>
    <name type="common">Garden lettuce</name>
    <dbReference type="NCBI Taxonomy" id="4236"/>
    <lineage>
        <taxon>Eukaryota</taxon>
        <taxon>Viridiplantae</taxon>
        <taxon>Streptophyta</taxon>
        <taxon>Embryophyta</taxon>
        <taxon>Tracheophyta</taxon>
        <taxon>Spermatophyta</taxon>
        <taxon>Magnoliopsida</taxon>
        <taxon>eudicotyledons</taxon>
        <taxon>Gunneridae</taxon>
        <taxon>Pentapetalae</taxon>
        <taxon>asterids</taxon>
        <taxon>campanulids</taxon>
        <taxon>Asterales</taxon>
        <taxon>Asteraceae</taxon>
        <taxon>Cichorioideae</taxon>
        <taxon>Cichorieae</taxon>
        <taxon>Lactucinae</taxon>
        <taxon>Lactuca</taxon>
    </lineage>
</organism>
<evidence type="ECO:0000313" key="2">
    <source>
        <dbReference type="EMBL" id="KAJ0220973.1"/>
    </source>
</evidence>
<reference evidence="2 3" key="1">
    <citation type="journal article" date="2017" name="Nat. Commun.">
        <title>Genome assembly with in vitro proximity ligation data and whole-genome triplication in lettuce.</title>
        <authorList>
            <person name="Reyes-Chin-Wo S."/>
            <person name="Wang Z."/>
            <person name="Yang X."/>
            <person name="Kozik A."/>
            <person name="Arikit S."/>
            <person name="Song C."/>
            <person name="Xia L."/>
            <person name="Froenicke L."/>
            <person name="Lavelle D.O."/>
            <person name="Truco M.J."/>
            <person name="Xia R."/>
            <person name="Zhu S."/>
            <person name="Xu C."/>
            <person name="Xu H."/>
            <person name="Xu X."/>
            <person name="Cox K."/>
            <person name="Korf I."/>
            <person name="Meyers B.C."/>
            <person name="Michelmore R.W."/>
        </authorList>
    </citation>
    <scope>NUCLEOTIDE SEQUENCE [LARGE SCALE GENOMIC DNA]</scope>
    <source>
        <strain evidence="3">cv. Salinas</strain>
        <tissue evidence="2">Seedlings</tissue>
    </source>
</reference>
<feature type="domain" description="F-box" evidence="1">
    <location>
        <begin position="1"/>
        <end position="50"/>
    </location>
</feature>
<keyword evidence="3" id="KW-1185">Reference proteome</keyword>
<dbReference type="InterPro" id="IPR017451">
    <property type="entry name" value="F-box-assoc_interact_dom"/>
</dbReference>
<name>A0A9R1WET4_LACSA</name>
<dbReference type="AlphaFoldDB" id="A0A9R1WET4"/>
<evidence type="ECO:0000259" key="1">
    <source>
        <dbReference type="PROSITE" id="PS50181"/>
    </source>
</evidence>
<sequence>MSEYIPFEIQVDIIKRLPVKSLLQFRSVSKQWKSLIDSSEFIAGYRFRQTHPQRLLVWYKDPVDLKQKYVSFVDDDAFAQQELAPTVPVLSEHLFKLEVLGSSQGLLCLSGFYKDPDQPRYKVATKLIVLLNPSIRKSVLIPVPGFSGCSEIVVGFGVCPITNDPTIVKITNVGTEVSSPMVEVFKLSRGSWRTPCSNLPKKSIEVILSEVAIHSYIYWVAFDNDFQMQKHLIISFDMTTEEFRVIDLPDSLAYATFFISKLWDSLVVLKVFDVWIMDNDVLHSFTKLFTINTRYESITILGFTNSGEPMIEVQGEDYEEPASLVVYEPNSEHIKDIGIHVENVSSFISSYMETLLLHDQSDCIGLL</sequence>
<dbReference type="InterPro" id="IPR013187">
    <property type="entry name" value="F-box-assoc_dom_typ3"/>
</dbReference>